<dbReference type="InterPro" id="IPR008942">
    <property type="entry name" value="ENTH_VHS"/>
</dbReference>
<evidence type="ECO:0000313" key="4">
    <source>
        <dbReference type="Proteomes" id="UP000308730"/>
    </source>
</evidence>
<feature type="region of interest" description="Disordered" evidence="1">
    <location>
        <begin position="297"/>
        <end position="324"/>
    </location>
</feature>
<dbReference type="AlphaFoldDB" id="A0A4S4N4Z2"/>
<dbReference type="GO" id="GO:0030276">
    <property type="term" value="F:clathrin binding"/>
    <property type="evidence" value="ECO:0007669"/>
    <property type="project" value="TreeGrafter"/>
</dbReference>
<feature type="non-terminal residue" evidence="3">
    <location>
        <position position="409"/>
    </location>
</feature>
<dbReference type="GO" id="GO:0030125">
    <property type="term" value="C:clathrin vesicle coat"/>
    <property type="evidence" value="ECO:0007669"/>
    <property type="project" value="TreeGrafter"/>
</dbReference>
<feature type="region of interest" description="Disordered" evidence="1">
    <location>
        <begin position="155"/>
        <end position="196"/>
    </location>
</feature>
<evidence type="ECO:0000256" key="1">
    <source>
        <dbReference type="SAM" id="MobiDB-lite"/>
    </source>
</evidence>
<dbReference type="Gene3D" id="1.25.40.90">
    <property type="match status" value="1"/>
</dbReference>
<dbReference type="FunFam" id="1.25.40.90:FF:000006">
    <property type="entry name" value="Clathrin interactor 1"/>
    <property type="match status" value="1"/>
</dbReference>
<dbReference type="PANTHER" id="PTHR12276">
    <property type="entry name" value="EPSIN/ENT-RELATED"/>
    <property type="match status" value="1"/>
</dbReference>
<dbReference type="OrthoDB" id="2797172at2759"/>
<feature type="compositionally biased region" description="Basic and acidic residues" evidence="1">
    <location>
        <begin position="166"/>
        <end position="181"/>
    </location>
</feature>
<dbReference type="Proteomes" id="UP000308730">
    <property type="component" value="Unassembled WGS sequence"/>
</dbReference>
<dbReference type="PANTHER" id="PTHR12276:SF110">
    <property type="entry name" value="EPSIN-1-RELATED"/>
    <property type="match status" value="1"/>
</dbReference>
<protein>
    <recommendedName>
        <fullName evidence="2">ENTH domain-containing protein</fullName>
    </recommendedName>
</protein>
<dbReference type="InterPro" id="IPR013809">
    <property type="entry name" value="ENTH"/>
</dbReference>
<name>A0A4S4N4Z2_9APHY</name>
<accession>A0A4S4N4Z2</accession>
<sequence>MSLLGKKSLRIAKHYTLGYSETQAKVRNATSNDPWPPSAKELEEITQLSSKPDEFVEIMEIVSKRLGDKGKNWRHVHKSLILSEHLLLHGPETVLTYLQSNMHIIKTLKEFEYVDEKDADQGAQIRAKATSVASILTNPSLLRAKRRAREVMRSPSIKSILSGADEETKNENMARRDHSLTLERAASSASPEISRELYGDEHADLLRAMEDSKGKEVAREVTFTGNYHPTGKLIGKPIVGKARKKRTAEEMQLYRAVQLSMAEHAPGSTEGRSGLTSEDKDMLRAMQLSLQDDQQVRPSLNPLTDNGASTLRTSTIRPPPAKEPDLLVDVSVPESDSSPGLQYATFVPGSSTSYISPLPVSSTLIQDQSSVHLVSAFTASPQTQLSPMQPQIYSTSPSAMSPPALSAYG</sequence>
<dbReference type="GO" id="GO:0006897">
    <property type="term" value="P:endocytosis"/>
    <property type="evidence" value="ECO:0007669"/>
    <property type="project" value="TreeGrafter"/>
</dbReference>
<evidence type="ECO:0000259" key="2">
    <source>
        <dbReference type="PROSITE" id="PS50942"/>
    </source>
</evidence>
<feature type="compositionally biased region" description="Polar residues" evidence="1">
    <location>
        <begin position="297"/>
        <end position="316"/>
    </location>
</feature>
<dbReference type="EMBL" id="SGPM01000065">
    <property type="protein sequence ID" value="THH30860.1"/>
    <property type="molecule type" value="Genomic_DNA"/>
</dbReference>
<feature type="domain" description="ENTH" evidence="2">
    <location>
        <begin position="14"/>
        <end position="146"/>
    </location>
</feature>
<dbReference type="SMART" id="SM00273">
    <property type="entry name" value="ENTH"/>
    <property type="match status" value="1"/>
</dbReference>
<dbReference type="Pfam" id="PF01417">
    <property type="entry name" value="ENTH"/>
    <property type="match status" value="1"/>
</dbReference>
<evidence type="ECO:0000313" key="3">
    <source>
        <dbReference type="EMBL" id="THH30860.1"/>
    </source>
</evidence>
<dbReference type="GO" id="GO:0005768">
    <property type="term" value="C:endosome"/>
    <property type="evidence" value="ECO:0007669"/>
    <property type="project" value="TreeGrafter"/>
</dbReference>
<comment type="caution">
    <text evidence="3">The sequence shown here is derived from an EMBL/GenBank/DDBJ whole genome shotgun (WGS) entry which is preliminary data.</text>
</comment>
<dbReference type="GO" id="GO:0005886">
    <property type="term" value="C:plasma membrane"/>
    <property type="evidence" value="ECO:0007669"/>
    <property type="project" value="TreeGrafter"/>
</dbReference>
<dbReference type="SUPFAM" id="SSF48464">
    <property type="entry name" value="ENTH/VHS domain"/>
    <property type="match status" value="1"/>
</dbReference>
<gene>
    <name evidence="3" type="ORF">EUX98_g3304</name>
</gene>
<dbReference type="PROSITE" id="PS50942">
    <property type="entry name" value="ENTH"/>
    <property type="match status" value="1"/>
</dbReference>
<proteinExistence type="predicted"/>
<organism evidence="3 4">
    <name type="scientific">Antrodiella citrinella</name>
    <dbReference type="NCBI Taxonomy" id="2447956"/>
    <lineage>
        <taxon>Eukaryota</taxon>
        <taxon>Fungi</taxon>
        <taxon>Dikarya</taxon>
        <taxon>Basidiomycota</taxon>
        <taxon>Agaricomycotina</taxon>
        <taxon>Agaricomycetes</taxon>
        <taxon>Polyporales</taxon>
        <taxon>Steccherinaceae</taxon>
        <taxon>Antrodiella</taxon>
    </lineage>
</organism>
<keyword evidence="4" id="KW-1185">Reference proteome</keyword>
<reference evidence="3 4" key="1">
    <citation type="submission" date="2019-02" db="EMBL/GenBank/DDBJ databases">
        <title>Genome sequencing of the rare red list fungi Antrodiella citrinella (Flaviporus citrinellus).</title>
        <authorList>
            <person name="Buettner E."/>
            <person name="Kellner H."/>
        </authorList>
    </citation>
    <scope>NUCLEOTIDE SEQUENCE [LARGE SCALE GENOMIC DNA]</scope>
    <source>
        <strain evidence="3 4">DSM 108506</strain>
    </source>
</reference>
<dbReference type="GO" id="GO:0005543">
    <property type="term" value="F:phospholipid binding"/>
    <property type="evidence" value="ECO:0007669"/>
    <property type="project" value="TreeGrafter"/>
</dbReference>